<keyword evidence="3" id="KW-1185">Reference proteome</keyword>
<dbReference type="Proteomes" id="UP000031668">
    <property type="component" value="Unassembled WGS sequence"/>
</dbReference>
<evidence type="ECO:0000256" key="1">
    <source>
        <dbReference type="SAM" id="Phobius"/>
    </source>
</evidence>
<dbReference type="AlphaFoldDB" id="A0A0C2J408"/>
<accession>A0A0C2J408</accession>
<organism evidence="2 3">
    <name type="scientific">Thelohanellus kitauei</name>
    <name type="common">Myxosporean</name>
    <dbReference type="NCBI Taxonomy" id="669202"/>
    <lineage>
        <taxon>Eukaryota</taxon>
        <taxon>Metazoa</taxon>
        <taxon>Cnidaria</taxon>
        <taxon>Myxozoa</taxon>
        <taxon>Myxosporea</taxon>
        <taxon>Bivalvulida</taxon>
        <taxon>Platysporina</taxon>
        <taxon>Myxobolidae</taxon>
        <taxon>Thelohanellus</taxon>
    </lineage>
</organism>
<feature type="transmembrane region" description="Helical" evidence="1">
    <location>
        <begin position="12"/>
        <end position="29"/>
    </location>
</feature>
<gene>
    <name evidence="2" type="ORF">RF11_15059</name>
</gene>
<name>A0A0C2J408_THEKT</name>
<keyword evidence="1" id="KW-1133">Transmembrane helix</keyword>
<keyword evidence="1" id="KW-0812">Transmembrane</keyword>
<comment type="caution">
    <text evidence="2">The sequence shown here is derived from an EMBL/GenBank/DDBJ whole genome shotgun (WGS) entry which is preliminary data.</text>
</comment>
<evidence type="ECO:0000313" key="3">
    <source>
        <dbReference type="Proteomes" id="UP000031668"/>
    </source>
</evidence>
<sequence>MEINDETTEFSQIVSHLMILAILLLILLVPSTSKLSRHVAICYDVRFYIIQVCNVVGLKYTLYYSPDVNFAYDYVTMLVQRMEVSQDSVEHMKEEAIYQLNKTKRACEESFLMSRITNETHRTIVGVSPIQSYNIYLRFAESNYTFENFEIRLKPDYKEGIYVIKGQKQMVFIKINASLQTAVIRFILTIEFGTSRRIRQYTNSTYAFVDNQKNHYGFGYTGAFKPGIYVMNSTAKNIIVKMLVQDQNLTELSHIHSIIDVAQLTECNRRDRRITTATIYFHHLLRDDVFTIELYDQAWRLLGKSSDTIGFNVSKPDERHHRDFEFIRILPMMLDWWLIKVLETLTKNNEMEKSIMFMVTYREDFNCTVNRHDAYAIEWTSLKNVIRLHSECMEEASRNSGIWYRTKIKKSRMENCKSSSRVDTVIEMLANKEQSINHQEQEEEITTPPGLNILTDVDIF</sequence>
<dbReference type="EMBL" id="JWZT01004591">
    <property type="protein sequence ID" value="KII63822.1"/>
    <property type="molecule type" value="Genomic_DNA"/>
</dbReference>
<evidence type="ECO:0000313" key="2">
    <source>
        <dbReference type="EMBL" id="KII63822.1"/>
    </source>
</evidence>
<keyword evidence="1" id="KW-0472">Membrane</keyword>
<protein>
    <submittedName>
        <fullName evidence="2">Uncharacterized protein</fullName>
    </submittedName>
</protein>
<proteinExistence type="predicted"/>
<reference evidence="2 3" key="1">
    <citation type="journal article" date="2014" name="Genome Biol. Evol.">
        <title>The genome of the myxosporean Thelohanellus kitauei shows adaptations to nutrient acquisition within its fish host.</title>
        <authorList>
            <person name="Yang Y."/>
            <person name="Xiong J."/>
            <person name="Zhou Z."/>
            <person name="Huo F."/>
            <person name="Miao W."/>
            <person name="Ran C."/>
            <person name="Liu Y."/>
            <person name="Zhang J."/>
            <person name="Feng J."/>
            <person name="Wang M."/>
            <person name="Wang M."/>
            <person name="Wang L."/>
            <person name="Yao B."/>
        </authorList>
    </citation>
    <scope>NUCLEOTIDE SEQUENCE [LARGE SCALE GENOMIC DNA]</scope>
    <source>
        <strain evidence="2">Wuqing</strain>
    </source>
</reference>